<evidence type="ECO:0000313" key="2">
    <source>
        <dbReference type="EMBL" id="MXU91258.1"/>
    </source>
</evidence>
<feature type="transmembrane region" description="Helical" evidence="1">
    <location>
        <begin position="12"/>
        <end position="28"/>
    </location>
</feature>
<keyword evidence="1" id="KW-1133">Transmembrane helix</keyword>
<dbReference type="AlphaFoldDB" id="A0A6B0UPE4"/>
<proteinExistence type="predicted"/>
<name>A0A6B0UPE4_IXORI</name>
<accession>A0A6B0UPE4</accession>
<keyword evidence="1" id="KW-0812">Transmembrane</keyword>
<dbReference type="EMBL" id="GIFC01009175">
    <property type="protein sequence ID" value="MXU91258.1"/>
    <property type="molecule type" value="Transcribed_RNA"/>
</dbReference>
<feature type="transmembrane region" description="Helical" evidence="1">
    <location>
        <begin position="83"/>
        <end position="114"/>
    </location>
</feature>
<sequence length="121" mass="14549">MFRCCSQLLELRYFLAIFLQPTLQIYIMFHDLHWVHAVFQLCILVIPLRFLGKLQPLFMRFCEPWFASCSFTRTLTEVCEESYLFLILFFLLFFLLFVIRICGMNIPLCFLNILEEVEMAL</sequence>
<keyword evidence="1" id="KW-0472">Membrane</keyword>
<organism evidence="2">
    <name type="scientific">Ixodes ricinus</name>
    <name type="common">Common tick</name>
    <name type="synonym">Acarus ricinus</name>
    <dbReference type="NCBI Taxonomy" id="34613"/>
    <lineage>
        <taxon>Eukaryota</taxon>
        <taxon>Metazoa</taxon>
        <taxon>Ecdysozoa</taxon>
        <taxon>Arthropoda</taxon>
        <taxon>Chelicerata</taxon>
        <taxon>Arachnida</taxon>
        <taxon>Acari</taxon>
        <taxon>Parasitiformes</taxon>
        <taxon>Ixodida</taxon>
        <taxon>Ixodoidea</taxon>
        <taxon>Ixodidae</taxon>
        <taxon>Ixodinae</taxon>
        <taxon>Ixodes</taxon>
    </lineage>
</organism>
<feature type="transmembrane region" description="Helical" evidence="1">
    <location>
        <begin position="34"/>
        <end position="51"/>
    </location>
</feature>
<protein>
    <submittedName>
        <fullName evidence="2">Uncharacterized protein</fullName>
    </submittedName>
</protein>
<reference evidence="2" key="1">
    <citation type="submission" date="2019-12" db="EMBL/GenBank/DDBJ databases">
        <title>An insight into the sialome of adult female Ixodes ricinus ticks feeding for 6 days.</title>
        <authorList>
            <person name="Perner J."/>
            <person name="Ribeiro J.M.C."/>
        </authorList>
    </citation>
    <scope>NUCLEOTIDE SEQUENCE</scope>
    <source>
        <strain evidence="2">Semi-engorged</strain>
        <tissue evidence="2">Salivary glands</tissue>
    </source>
</reference>
<evidence type="ECO:0000256" key="1">
    <source>
        <dbReference type="SAM" id="Phobius"/>
    </source>
</evidence>